<dbReference type="Proteomes" id="UP000198744">
    <property type="component" value="Unassembled WGS sequence"/>
</dbReference>
<evidence type="ECO:0000259" key="2">
    <source>
        <dbReference type="Pfam" id="PF03886"/>
    </source>
</evidence>
<proteinExistence type="predicted"/>
<protein>
    <recommendedName>
        <fullName evidence="2">ABC-type transport auxiliary lipoprotein component domain-containing protein</fullName>
    </recommendedName>
</protein>
<feature type="domain" description="ABC-type transport auxiliary lipoprotein component" evidence="2">
    <location>
        <begin position="31"/>
        <end position="193"/>
    </location>
</feature>
<keyword evidence="4" id="KW-1185">Reference proteome</keyword>
<dbReference type="OrthoDB" id="5372878at2"/>
<sequence length="200" mass="22208">MNRSSFLPRAFVLAVALLLAGCASAPSARFYALTPLEQQKSNPHSPQAPNPVSLSIAPVEIPDYLDRPQMVIRDGRNELILAEFDRWAGSLRDNMTTVLMENLSLLLGSDRIFIHPRVRTEKSDYLLVLRILRLDCMPGDRVLLKAQWTVFPDQDRVGVSHMATLTEPLTDNRYETLAAAVSSALAQLSGEIAGDLRKQP</sequence>
<keyword evidence="1" id="KW-0732">Signal</keyword>
<evidence type="ECO:0000256" key="1">
    <source>
        <dbReference type="SAM" id="SignalP"/>
    </source>
</evidence>
<dbReference type="InterPro" id="IPR005586">
    <property type="entry name" value="ABC_trans_aux"/>
</dbReference>
<evidence type="ECO:0000313" key="3">
    <source>
        <dbReference type="EMBL" id="SEM09968.1"/>
    </source>
</evidence>
<feature type="signal peptide" evidence="1">
    <location>
        <begin position="1"/>
        <end position="25"/>
    </location>
</feature>
<dbReference type="PROSITE" id="PS51257">
    <property type="entry name" value="PROKAR_LIPOPROTEIN"/>
    <property type="match status" value="1"/>
</dbReference>
<dbReference type="EMBL" id="FOBS01000004">
    <property type="protein sequence ID" value="SEM09968.1"/>
    <property type="molecule type" value="Genomic_DNA"/>
</dbReference>
<feature type="chain" id="PRO_5011697490" description="ABC-type transport auxiliary lipoprotein component domain-containing protein" evidence="1">
    <location>
        <begin position="26"/>
        <end position="200"/>
    </location>
</feature>
<dbReference type="AlphaFoldDB" id="A0A1H7VMG1"/>
<dbReference type="Pfam" id="PF03886">
    <property type="entry name" value="ABC_trans_aux"/>
    <property type="match status" value="1"/>
</dbReference>
<dbReference type="SUPFAM" id="SSF159594">
    <property type="entry name" value="XCC0632-like"/>
    <property type="match status" value="1"/>
</dbReference>
<dbReference type="STRING" id="43775.SAMN04489760_10452"/>
<name>A0A1H7VMG1_9BACT</name>
<evidence type="ECO:0000313" key="4">
    <source>
        <dbReference type="Proteomes" id="UP000198744"/>
    </source>
</evidence>
<reference evidence="3 4" key="1">
    <citation type="submission" date="2016-10" db="EMBL/GenBank/DDBJ databases">
        <authorList>
            <person name="de Groot N.N."/>
        </authorList>
    </citation>
    <scope>NUCLEOTIDE SEQUENCE [LARGE SCALE GENOMIC DNA]</scope>
    <source>
        <strain evidence="3 4">DSM 8423</strain>
    </source>
</reference>
<organism evidence="3 4">
    <name type="scientific">Syntrophus gentianae</name>
    <dbReference type="NCBI Taxonomy" id="43775"/>
    <lineage>
        <taxon>Bacteria</taxon>
        <taxon>Pseudomonadati</taxon>
        <taxon>Thermodesulfobacteriota</taxon>
        <taxon>Syntrophia</taxon>
        <taxon>Syntrophales</taxon>
        <taxon>Syntrophaceae</taxon>
        <taxon>Syntrophus</taxon>
    </lineage>
</organism>
<gene>
    <name evidence="3" type="ORF">SAMN04489760_10452</name>
</gene>
<dbReference type="Gene3D" id="3.40.50.10610">
    <property type="entry name" value="ABC-type transport auxiliary lipoprotein component"/>
    <property type="match status" value="1"/>
</dbReference>
<dbReference type="RefSeq" id="WP_093882410.1">
    <property type="nucleotide sequence ID" value="NZ_FOBS01000004.1"/>
</dbReference>
<accession>A0A1H7VMG1</accession>